<dbReference type="AlphaFoldDB" id="A0A976M9M5"/>
<dbReference type="EMBL" id="CP056069">
    <property type="protein sequence ID" value="UKK00455.1"/>
    <property type="molecule type" value="Genomic_DNA"/>
</dbReference>
<gene>
    <name evidence="4" type="ORF">MACK_000528</name>
</gene>
<feature type="region of interest" description="Disordered" evidence="2">
    <location>
        <begin position="531"/>
        <end position="562"/>
    </location>
</feature>
<feature type="domain" description="CBM20" evidence="3">
    <location>
        <begin position="1"/>
        <end position="107"/>
    </location>
</feature>
<evidence type="ECO:0000313" key="5">
    <source>
        <dbReference type="Proteomes" id="UP000244811"/>
    </source>
</evidence>
<dbReference type="InterPro" id="IPR036412">
    <property type="entry name" value="HAD-like_sf"/>
</dbReference>
<dbReference type="GO" id="GO:0005992">
    <property type="term" value="P:trehalose biosynthetic process"/>
    <property type="evidence" value="ECO:0007669"/>
    <property type="project" value="InterPro"/>
</dbReference>
<proteinExistence type="inferred from homology"/>
<evidence type="ECO:0000256" key="2">
    <source>
        <dbReference type="SAM" id="MobiDB-lite"/>
    </source>
</evidence>
<dbReference type="GO" id="GO:2001070">
    <property type="term" value="F:starch binding"/>
    <property type="evidence" value="ECO:0007669"/>
    <property type="project" value="InterPro"/>
</dbReference>
<dbReference type="InterPro" id="IPR013783">
    <property type="entry name" value="Ig-like_fold"/>
</dbReference>
<feature type="region of interest" description="Disordered" evidence="2">
    <location>
        <begin position="1073"/>
        <end position="1152"/>
    </location>
</feature>
<protein>
    <submittedName>
        <fullName evidence="4">Trehalose-6-phosphate synthase</fullName>
    </submittedName>
</protein>
<organism evidence="4 5">
    <name type="scientific">Theileria orientalis</name>
    <dbReference type="NCBI Taxonomy" id="68886"/>
    <lineage>
        <taxon>Eukaryota</taxon>
        <taxon>Sar</taxon>
        <taxon>Alveolata</taxon>
        <taxon>Apicomplexa</taxon>
        <taxon>Aconoidasida</taxon>
        <taxon>Piroplasmida</taxon>
        <taxon>Theileriidae</taxon>
        <taxon>Theileria</taxon>
    </lineage>
</organism>
<dbReference type="SUPFAM" id="SSF49452">
    <property type="entry name" value="Starch-binding domain-like"/>
    <property type="match status" value="1"/>
</dbReference>
<dbReference type="GO" id="GO:0004805">
    <property type="term" value="F:trehalose-phosphatase activity"/>
    <property type="evidence" value="ECO:0007669"/>
    <property type="project" value="TreeGrafter"/>
</dbReference>
<dbReference type="SUPFAM" id="SSF56784">
    <property type="entry name" value="HAD-like"/>
    <property type="match status" value="1"/>
</dbReference>
<dbReference type="InterPro" id="IPR023214">
    <property type="entry name" value="HAD_sf"/>
</dbReference>
<name>A0A976M9M5_THEOR</name>
<dbReference type="Pfam" id="PF00982">
    <property type="entry name" value="Glyco_transf_20"/>
    <property type="match status" value="2"/>
</dbReference>
<evidence type="ECO:0000256" key="1">
    <source>
        <dbReference type="ARBA" id="ARBA00005409"/>
    </source>
</evidence>
<feature type="compositionally biased region" description="Basic and acidic residues" evidence="2">
    <location>
        <begin position="1119"/>
        <end position="1128"/>
    </location>
</feature>
<dbReference type="PANTHER" id="PTHR10788">
    <property type="entry name" value="TREHALOSE-6-PHOSPHATE SYNTHASE"/>
    <property type="match status" value="1"/>
</dbReference>
<dbReference type="Gene3D" id="3.40.50.1000">
    <property type="entry name" value="HAD superfamily/HAD-like"/>
    <property type="match status" value="1"/>
</dbReference>
<dbReference type="Pfam" id="PF02358">
    <property type="entry name" value="Trehalose_PPase"/>
    <property type="match status" value="1"/>
</dbReference>
<evidence type="ECO:0000313" key="4">
    <source>
        <dbReference type="EMBL" id="UKK00455.1"/>
    </source>
</evidence>
<dbReference type="Gene3D" id="2.60.40.10">
    <property type="entry name" value="Immunoglobulins"/>
    <property type="match status" value="1"/>
</dbReference>
<reference evidence="4" key="1">
    <citation type="submission" date="2022-07" db="EMBL/GenBank/DDBJ databases">
        <title>Evaluation of T. orientalis genome assembly methods using nanopore sequencing and analysis of variation between genomes.</title>
        <authorList>
            <person name="Yam J."/>
            <person name="Micallef M.L."/>
            <person name="Liu M."/>
            <person name="Djordjevic S.P."/>
            <person name="Bogema D.R."/>
            <person name="Jenkins C."/>
        </authorList>
    </citation>
    <scope>NUCLEOTIDE SEQUENCE</scope>
    <source>
        <strain evidence="4">Goon Nure</strain>
    </source>
</reference>
<dbReference type="CDD" id="cd03788">
    <property type="entry name" value="GT20_TPS"/>
    <property type="match status" value="1"/>
</dbReference>
<dbReference type="Gene3D" id="3.30.70.1020">
    <property type="entry name" value="Trehalose-6-phosphate phosphatase related protein, domain 2"/>
    <property type="match status" value="1"/>
</dbReference>
<dbReference type="InterPro" id="IPR002044">
    <property type="entry name" value="CBM20"/>
</dbReference>
<dbReference type="Proteomes" id="UP000244811">
    <property type="component" value="Chromosome 1"/>
</dbReference>
<feature type="region of interest" description="Disordered" evidence="2">
    <location>
        <begin position="307"/>
        <end position="331"/>
    </location>
</feature>
<dbReference type="Pfam" id="PF00686">
    <property type="entry name" value="CBM_20"/>
    <property type="match status" value="1"/>
</dbReference>
<dbReference type="SUPFAM" id="SSF53756">
    <property type="entry name" value="UDP-Glycosyltransferase/glycogen phosphorylase"/>
    <property type="match status" value="1"/>
</dbReference>
<dbReference type="InterPro" id="IPR001830">
    <property type="entry name" value="Glyco_trans_20"/>
</dbReference>
<dbReference type="InterPro" id="IPR003337">
    <property type="entry name" value="Trehalose_PPase"/>
</dbReference>
<dbReference type="CDD" id="cd05467">
    <property type="entry name" value="CBM20"/>
    <property type="match status" value="1"/>
</dbReference>
<comment type="similarity">
    <text evidence="1">In the N-terminal section; belongs to the glycosyltransferase 20 family.</text>
</comment>
<feature type="compositionally biased region" description="Polar residues" evidence="2">
    <location>
        <begin position="1079"/>
        <end position="1089"/>
    </location>
</feature>
<evidence type="ECO:0000259" key="3">
    <source>
        <dbReference type="PROSITE" id="PS51166"/>
    </source>
</evidence>
<dbReference type="GO" id="GO:0005829">
    <property type="term" value="C:cytosol"/>
    <property type="evidence" value="ECO:0007669"/>
    <property type="project" value="TreeGrafter"/>
</dbReference>
<dbReference type="PROSITE" id="PS51166">
    <property type="entry name" value="CBM20"/>
    <property type="match status" value="1"/>
</dbReference>
<dbReference type="Gene3D" id="3.40.50.2000">
    <property type="entry name" value="Glycogen Phosphorylase B"/>
    <property type="match status" value="2"/>
</dbReference>
<feature type="compositionally biased region" description="Polar residues" evidence="2">
    <location>
        <begin position="1137"/>
        <end position="1152"/>
    </location>
</feature>
<dbReference type="SMART" id="SM01065">
    <property type="entry name" value="CBM_2"/>
    <property type="match status" value="1"/>
</dbReference>
<feature type="compositionally biased region" description="Polar residues" evidence="2">
    <location>
        <begin position="535"/>
        <end position="550"/>
    </location>
</feature>
<sequence>MTHYTAVHFRCRAAVNFGDKVVVVGSTENLGKWEFKTCHELVASNTAEDVWNSSYPVYLPLKEYIEYRYAVLNEKNEFLRWNDEQVRHVEPTGNEMIVEDDEGYFRSECSSHLYTSPKFNKAPHEDRLLNFNNEHSEPSPESLVYFVTSRLPVQVYRKLDGTFGIRDSNTPLTAMLWELRNRFRNKMKFVGTCCIRIETEQELNEQGLRTSSCRAASSSSSLSGEMVTGSHEVGQDSTFDGATENGVDGNLNEAFGKLLHTRNSMVNGGVGPNLDAYRSRSFTNLNSNSAEGYGGVGNSNMNSFSSGFSSSFEPRSNQKEGGGTSTTKDQFTEAEQQEIRKLLSSYGCIPVFIPFSEMSSSIKFCKKYMWNLFYNIGLWDIYEQDEFDWDLWQSYCKVNKYYATVVSQYLGRNDFTWVHDYKLLMVPHFLSRKCKTANIGLFMHALFPSYTLFACLAVREEVLRSMLCADLIGFHFFEFAKHFLTSCKRILGLDYNFSTGGMIFIEYNGRQVMIRMNQVHIQSDLLERKVWPPGSGSTSNRESGTETRITSRSSSPNSSTLDIASSNNGDPYALSSNASSVQLLAHQLRRDWPDRFIVASVDRDVRLSGLLLKFKAFRKFLQNYPYARGKILLVQYICMIDTLWQGNSDVSLKLMDLASMINKDFETTHVVLKINASYDEKYSLFMASDCFMDTSIRGGINLCAFEYVYCRKGKAALSIISEFTGFSKTLVSAIRVNPWHTDSVMEALDSAMSLNTEYAAELCRKDVAYIEANQAIAWVDQFIRELYHSRKRQDMLHTSWGFGKTYKTLSFATNFQLLDFDLVLSKFENSKRKLLFLDCEGTLCFNPYDVESRFYQSHRETRSVPLQVNIDSLKKLSRDKNTVIVLISSRTVSVMDDWFHSLPNVGLCAERGYHFKLPSVFGHEWQTINQTNYSHLSKGGPDMNTDEGNPSDNWRVVAVQLFEQYVQRTPGSCMESKDSCVVFLFQNSDQEFGMLQANELNSALSLLMDGFPVDIHRGKGFLEVRLKGVNKGNSLLHVVNKYSSIYGNFDFILCLGDDRSDEESFRALEALKRSHPPTHLQSPQSTQPGSAKLGPAKLDKPSQLGPAQFHPLGASQQKAGERLQRLDSSRQPGGHGATSTLSTDSEQGSSEKNTIKDSYISCIVGKRPSKANYYLNDYLEVANLLSALANHMD</sequence>
<dbReference type="InterPro" id="IPR013784">
    <property type="entry name" value="Carb-bd-like_fold"/>
</dbReference>
<dbReference type="PANTHER" id="PTHR10788:SF94">
    <property type="entry name" value="ALPHA,ALPHA-TREHALOSE-PHOSPHATE SYNTHASE [UDP-FORMING] 5"/>
    <property type="match status" value="1"/>
</dbReference>
<accession>A0A976M9M5</accession>